<evidence type="ECO:0000313" key="2">
    <source>
        <dbReference type="Proteomes" id="UP000664032"/>
    </source>
</evidence>
<evidence type="ECO:0000313" key="1">
    <source>
        <dbReference type="EMBL" id="KAH9474173.1"/>
    </source>
</evidence>
<reference evidence="1" key="1">
    <citation type="submission" date="2021-10" db="EMBL/GenBank/DDBJ databases">
        <title>Psilocybe cubensis genome.</title>
        <authorList>
            <person name="Mckernan K.J."/>
            <person name="Crawford S."/>
            <person name="Trippe A."/>
            <person name="Kane L.T."/>
            <person name="Mclaughlin S."/>
        </authorList>
    </citation>
    <scope>NUCLEOTIDE SEQUENCE</scope>
    <source>
        <strain evidence="1">MGC-MH-2018</strain>
    </source>
</reference>
<proteinExistence type="predicted"/>
<accession>A0ACB8GF08</accession>
<dbReference type="Proteomes" id="UP000664032">
    <property type="component" value="Unassembled WGS sequence"/>
</dbReference>
<comment type="caution">
    <text evidence="1">The sequence shown here is derived from an EMBL/GenBank/DDBJ whole genome shotgun (WGS) entry which is preliminary data.</text>
</comment>
<dbReference type="EMBL" id="JAFIQS020000018">
    <property type="protein sequence ID" value="KAH9474173.1"/>
    <property type="molecule type" value="Genomic_DNA"/>
</dbReference>
<gene>
    <name evidence="1" type="ORF">JR316_0013523</name>
</gene>
<keyword evidence="2" id="KW-1185">Reference proteome</keyword>
<protein>
    <submittedName>
        <fullName evidence="1">Uncharacterized protein</fullName>
    </submittedName>
</protein>
<sequence>MYRVPASCPDTTYRRPPSAPVTCLLTIVRLTLTLDFDTTYRRPLTGIGPLTDLDPRFALTQCIDIRRPNFALTRRIAVRRAGVVSCVPVEIYLETIYRRPTSRMGHLHECFDTIVEISYKQKPSTLCISVRRARFGMLTPMPPAAVASIE</sequence>
<organism evidence="1 2">
    <name type="scientific">Psilocybe cubensis</name>
    <name type="common">Psychedelic mushroom</name>
    <name type="synonym">Stropharia cubensis</name>
    <dbReference type="NCBI Taxonomy" id="181762"/>
    <lineage>
        <taxon>Eukaryota</taxon>
        <taxon>Fungi</taxon>
        <taxon>Dikarya</taxon>
        <taxon>Basidiomycota</taxon>
        <taxon>Agaricomycotina</taxon>
        <taxon>Agaricomycetes</taxon>
        <taxon>Agaricomycetidae</taxon>
        <taxon>Agaricales</taxon>
        <taxon>Agaricineae</taxon>
        <taxon>Strophariaceae</taxon>
        <taxon>Psilocybe</taxon>
    </lineage>
</organism>
<name>A0ACB8GF08_PSICU</name>